<keyword evidence="3" id="KW-1185">Reference proteome</keyword>
<sequence>MWRGGWHSSEKRRRRCMRPSALSWGLHSSCRGRPMILFTMFILSGFVRAKAALRAVEGAGETEAQEEFRGPKPVRAGPDRPPRQAFAKTRGPGSRQLDPGPI</sequence>
<reference evidence="2 3" key="1">
    <citation type="submission" date="2019-03" db="EMBL/GenBank/DDBJ databases">
        <title>First draft genome of Liparis tanakae, snailfish: a comprehensive survey of snailfish specific genes.</title>
        <authorList>
            <person name="Kim W."/>
            <person name="Song I."/>
            <person name="Jeong J.-H."/>
            <person name="Kim D."/>
            <person name="Kim S."/>
            <person name="Ryu S."/>
            <person name="Song J.Y."/>
            <person name="Lee S.K."/>
        </authorList>
    </citation>
    <scope>NUCLEOTIDE SEQUENCE [LARGE SCALE GENOMIC DNA]</scope>
    <source>
        <tissue evidence="2">Muscle</tissue>
    </source>
</reference>
<dbReference type="EMBL" id="SRLO01000142">
    <property type="protein sequence ID" value="TNN72073.1"/>
    <property type="molecule type" value="Genomic_DNA"/>
</dbReference>
<name>A0A4Z2I4B2_9TELE</name>
<protein>
    <submittedName>
        <fullName evidence="2">Uncharacterized protein</fullName>
    </submittedName>
</protein>
<evidence type="ECO:0000313" key="3">
    <source>
        <dbReference type="Proteomes" id="UP000314294"/>
    </source>
</evidence>
<gene>
    <name evidence="2" type="ORF">EYF80_017650</name>
</gene>
<accession>A0A4Z2I4B2</accession>
<feature type="region of interest" description="Disordered" evidence="1">
    <location>
        <begin position="58"/>
        <end position="102"/>
    </location>
</feature>
<dbReference type="AlphaFoldDB" id="A0A4Z2I4B2"/>
<organism evidence="2 3">
    <name type="scientific">Liparis tanakae</name>
    <name type="common">Tanaka's snailfish</name>
    <dbReference type="NCBI Taxonomy" id="230148"/>
    <lineage>
        <taxon>Eukaryota</taxon>
        <taxon>Metazoa</taxon>
        <taxon>Chordata</taxon>
        <taxon>Craniata</taxon>
        <taxon>Vertebrata</taxon>
        <taxon>Euteleostomi</taxon>
        <taxon>Actinopterygii</taxon>
        <taxon>Neopterygii</taxon>
        <taxon>Teleostei</taxon>
        <taxon>Neoteleostei</taxon>
        <taxon>Acanthomorphata</taxon>
        <taxon>Eupercaria</taxon>
        <taxon>Perciformes</taxon>
        <taxon>Cottioidei</taxon>
        <taxon>Cottales</taxon>
        <taxon>Liparidae</taxon>
        <taxon>Liparis</taxon>
    </lineage>
</organism>
<evidence type="ECO:0000256" key="1">
    <source>
        <dbReference type="SAM" id="MobiDB-lite"/>
    </source>
</evidence>
<proteinExistence type="predicted"/>
<dbReference type="Proteomes" id="UP000314294">
    <property type="component" value="Unassembled WGS sequence"/>
</dbReference>
<evidence type="ECO:0000313" key="2">
    <source>
        <dbReference type="EMBL" id="TNN72073.1"/>
    </source>
</evidence>
<comment type="caution">
    <text evidence="2">The sequence shown here is derived from an EMBL/GenBank/DDBJ whole genome shotgun (WGS) entry which is preliminary data.</text>
</comment>